<name>A0A0E9PXG7_ANGAN</name>
<organism evidence="1">
    <name type="scientific">Anguilla anguilla</name>
    <name type="common">European freshwater eel</name>
    <name type="synonym">Muraena anguilla</name>
    <dbReference type="NCBI Taxonomy" id="7936"/>
    <lineage>
        <taxon>Eukaryota</taxon>
        <taxon>Metazoa</taxon>
        <taxon>Chordata</taxon>
        <taxon>Craniata</taxon>
        <taxon>Vertebrata</taxon>
        <taxon>Euteleostomi</taxon>
        <taxon>Actinopterygii</taxon>
        <taxon>Neopterygii</taxon>
        <taxon>Teleostei</taxon>
        <taxon>Anguilliformes</taxon>
        <taxon>Anguillidae</taxon>
        <taxon>Anguilla</taxon>
    </lineage>
</organism>
<protein>
    <submittedName>
        <fullName evidence="1">Uncharacterized protein</fullName>
    </submittedName>
</protein>
<dbReference type="EMBL" id="GBXM01099600">
    <property type="protein sequence ID" value="JAH08977.1"/>
    <property type="molecule type" value="Transcribed_RNA"/>
</dbReference>
<accession>A0A0E9PXG7</accession>
<evidence type="ECO:0000313" key="1">
    <source>
        <dbReference type="EMBL" id="JAH08977.1"/>
    </source>
</evidence>
<reference evidence="1" key="2">
    <citation type="journal article" date="2015" name="Fish Shellfish Immunol.">
        <title>Early steps in the European eel (Anguilla anguilla)-Vibrio vulnificus interaction in the gills: Role of the RtxA13 toxin.</title>
        <authorList>
            <person name="Callol A."/>
            <person name="Pajuelo D."/>
            <person name="Ebbesson L."/>
            <person name="Teles M."/>
            <person name="MacKenzie S."/>
            <person name="Amaro C."/>
        </authorList>
    </citation>
    <scope>NUCLEOTIDE SEQUENCE</scope>
</reference>
<reference evidence="1" key="1">
    <citation type="submission" date="2014-11" db="EMBL/GenBank/DDBJ databases">
        <authorList>
            <person name="Amaro Gonzalez C."/>
        </authorList>
    </citation>
    <scope>NUCLEOTIDE SEQUENCE</scope>
</reference>
<proteinExistence type="predicted"/>
<sequence>MVILQQRYSQIQQNTSQFLIVFHSLHL</sequence>
<dbReference type="AlphaFoldDB" id="A0A0E9PXG7"/>